<dbReference type="EMBL" id="AP023368">
    <property type="protein sequence ID" value="BCK01620.1"/>
    <property type="molecule type" value="Genomic_DNA"/>
</dbReference>
<organism evidence="2 3">
    <name type="scientific">Anaerocolumna chitinilytica</name>
    <dbReference type="NCBI Taxonomy" id="1727145"/>
    <lineage>
        <taxon>Bacteria</taxon>
        <taxon>Bacillati</taxon>
        <taxon>Bacillota</taxon>
        <taxon>Clostridia</taxon>
        <taxon>Lachnospirales</taxon>
        <taxon>Lachnospiraceae</taxon>
        <taxon>Anaerocolumna</taxon>
    </lineage>
</organism>
<accession>A0A7M3SAK2</accession>
<dbReference type="AlphaFoldDB" id="A0A7M3SAK2"/>
<sequence length="125" mass="14325">MYDYRCVAGKSESVLCIQESSDTAIKLKYEIIPETLCESTGLNDKNGKEIYVGDIVQCLEVSDHRTNEYISEVYEEECEILVHDSKYSDTPLAIFFPHKNQIPLTEIEIIGNIYDNPELLQEVDK</sequence>
<protein>
    <recommendedName>
        <fullName evidence="1">YopX protein domain-containing protein</fullName>
    </recommendedName>
</protein>
<keyword evidence="3" id="KW-1185">Reference proteome</keyword>
<dbReference type="InterPro" id="IPR023385">
    <property type="entry name" value="YopX-like_C"/>
</dbReference>
<reference evidence="2 3" key="2">
    <citation type="submission" date="2020-08" db="EMBL/GenBank/DDBJ databases">
        <authorList>
            <person name="Ueki A."/>
            <person name="Tonouchi A."/>
        </authorList>
    </citation>
    <scope>NUCLEOTIDE SEQUENCE [LARGE SCALE GENOMIC DNA]</scope>
    <source>
        <strain evidence="2 3">CTTW</strain>
    </source>
</reference>
<dbReference type="NCBIfam" id="TIGR01671">
    <property type="entry name" value="phage_TIGR01671"/>
    <property type="match status" value="1"/>
</dbReference>
<dbReference type="InterPro" id="IPR010024">
    <property type="entry name" value="CHP16711"/>
</dbReference>
<dbReference type="InterPro" id="IPR019096">
    <property type="entry name" value="YopX_protein"/>
</dbReference>
<proteinExistence type="predicted"/>
<feature type="domain" description="YopX protein" evidence="1">
    <location>
        <begin position="18"/>
        <end position="121"/>
    </location>
</feature>
<dbReference type="KEGG" id="acht:bsdcttw_46600"/>
<dbReference type="Pfam" id="PF09643">
    <property type="entry name" value="YopX"/>
    <property type="match status" value="1"/>
</dbReference>
<dbReference type="Proteomes" id="UP000515703">
    <property type="component" value="Chromosome"/>
</dbReference>
<dbReference type="SUPFAM" id="SSF159006">
    <property type="entry name" value="YopX-like"/>
    <property type="match status" value="1"/>
</dbReference>
<evidence type="ECO:0000313" key="2">
    <source>
        <dbReference type="EMBL" id="BCK01620.1"/>
    </source>
</evidence>
<evidence type="ECO:0000313" key="3">
    <source>
        <dbReference type="Proteomes" id="UP000515703"/>
    </source>
</evidence>
<gene>
    <name evidence="2" type="ORF">bsdcttw_46600</name>
</gene>
<name>A0A7M3SAK2_9FIRM</name>
<evidence type="ECO:0000259" key="1">
    <source>
        <dbReference type="Pfam" id="PF09643"/>
    </source>
</evidence>
<dbReference type="Gene3D" id="2.30.30.290">
    <property type="entry name" value="YopX-like domains"/>
    <property type="match status" value="1"/>
</dbReference>
<reference evidence="2 3" key="1">
    <citation type="submission" date="2020-08" db="EMBL/GenBank/DDBJ databases">
        <title>Draft genome sequencing of an Anaerocolumna strain isolated from anoxic soil subjected to BSD treatment.</title>
        <authorList>
            <person name="Uek A."/>
            <person name="Tonouchi A."/>
        </authorList>
    </citation>
    <scope>NUCLEOTIDE SEQUENCE [LARGE SCALE GENOMIC DNA]</scope>
    <source>
        <strain evidence="2 3">CTTW</strain>
    </source>
</reference>